<comment type="subunit">
    <text evidence="7">Homotrimer.</text>
</comment>
<dbReference type="KEGG" id="svp:Pan189_29180"/>
<evidence type="ECO:0000256" key="3">
    <source>
        <dbReference type="ARBA" id="ARBA00012579"/>
    </source>
</evidence>
<evidence type="ECO:0000256" key="7">
    <source>
        <dbReference type="HAMAP-Rule" id="MF_00107"/>
    </source>
</evidence>
<dbReference type="Proteomes" id="UP000317318">
    <property type="component" value="Chromosome"/>
</dbReference>
<comment type="caution">
    <text evidence="7">Lacks conserved residue(s) required for the propagation of feature annotation.</text>
</comment>
<dbReference type="Gene3D" id="3.30.1330.50">
    <property type="entry name" value="2-C-methyl-D-erythritol 2,4-cyclodiphosphate synthase"/>
    <property type="match status" value="1"/>
</dbReference>
<gene>
    <name evidence="7 10" type="primary">ispF</name>
    <name evidence="10" type="ORF">Pan189_29180</name>
</gene>
<evidence type="ECO:0000256" key="5">
    <source>
        <dbReference type="ARBA" id="ARBA00023229"/>
    </source>
</evidence>
<dbReference type="AlphaFoldDB" id="A0A517R3S4"/>
<comment type="pathway">
    <text evidence="2 7">Isoprenoid biosynthesis; isopentenyl diphosphate biosynthesis via DXP pathway; isopentenyl diphosphate from 1-deoxy-D-xylulose 5-phosphate: step 4/6.</text>
</comment>
<evidence type="ECO:0000313" key="11">
    <source>
        <dbReference type="Proteomes" id="UP000317318"/>
    </source>
</evidence>
<dbReference type="EMBL" id="CP036268">
    <property type="protein sequence ID" value="QDT38524.1"/>
    <property type="molecule type" value="Genomic_DNA"/>
</dbReference>
<dbReference type="PROSITE" id="PS01350">
    <property type="entry name" value="ISPF"/>
    <property type="match status" value="1"/>
</dbReference>
<dbReference type="HAMAP" id="MF_00107">
    <property type="entry name" value="IspF"/>
    <property type="match status" value="1"/>
</dbReference>
<dbReference type="PANTHER" id="PTHR43181">
    <property type="entry name" value="2-C-METHYL-D-ERYTHRITOL 2,4-CYCLODIPHOSPHATE SYNTHASE, CHLOROPLASTIC"/>
    <property type="match status" value="1"/>
</dbReference>
<dbReference type="InterPro" id="IPR020555">
    <property type="entry name" value="MECDP_synthase_CS"/>
</dbReference>
<accession>A0A517R3S4</accession>
<dbReference type="FunFam" id="3.30.1330.50:FF:000003">
    <property type="entry name" value="2-C-methyl-D-erythritol 2,4-cyclodiphosphate synthase"/>
    <property type="match status" value="1"/>
</dbReference>
<feature type="binding site" evidence="7">
    <location>
        <position position="43"/>
    </location>
    <ligand>
        <name>a divalent metal cation</name>
        <dbReference type="ChEBI" id="CHEBI:60240"/>
    </ligand>
</feature>
<feature type="binding site" evidence="7">
    <location>
        <begin position="35"/>
        <end position="36"/>
    </location>
    <ligand>
        <name>4-CDP-2-C-methyl-D-erythritol 2-phosphate</name>
        <dbReference type="ChEBI" id="CHEBI:57919"/>
    </ligand>
</feature>
<feature type="binding site" evidence="7">
    <location>
        <begin position="57"/>
        <end position="59"/>
    </location>
    <ligand>
        <name>4-CDP-2-C-methyl-D-erythritol 2-phosphate</name>
        <dbReference type="ChEBI" id="CHEBI:57919"/>
    </ligand>
</feature>
<feature type="binding site" evidence="7">
    <location>
        <position position="9"/>
    </location>
    <ligand>
        <name>a divalent metal cation</name>
        <dbReference type="ChEBI" id="CHEBI:60240"/>
    </ligand>
</feature>
<feature type="domain" description="2-C-methyl-D-erythritol 2,4-cyclodiphosphate synthase" evidence="9">
    <location>
        <begin position="2"/>
        <end position="155"/>
    </location>
</feature>
<evidence type="ECO:0000259" key="9">
    <source>
        <dbReference type="Pfam" id="PF02542"/>
    </source>
</evidence>
<dbReference type="RefSeq" id="WP_145364625.1">
    <property type="nucleotide sequence ID" value="NZ_CP036268.1"/>
</dbReference>
<proteinExistence type="inferred from homology"/>
<dbReference type="OrthoDB" id="9804336at2"/>
<dbReference type="EC" id="4.6.1.12" evidence="3 7"/>
<comment type="function">
    <text evidence="7">Involved in the biosynthesis of isopentenyl diphosphate (IPP) and dimethylallyl diphosphate (DMAPP), two major building blocks of isoprenoid compounds. Catalyzes the conversion of 4-diphosphocytidyl-2-C-methyl-D-erythritol 2-phosphate (CDP-ME2P) to 2-C-methyl-D-erythritol 2,4-cyclodiphosphate (ME-CPP) with a corresponding release of cytidine 5-monophosphate (CMP).</text>
</comment>
<evidence type="ECO:0000256" key="1">
    <source>
        <dbReference type="ARBA" id="ARBA00000200"/>
    </source>
</evidence>
<feature type="site" description="Transition state stabilizer" evidence="7">
    <location>
        <position position="35"/>
    </location>
</feature>
<keyword evidence="4 7" id="KW-0479">Metal-binding</keyword>
<dbReference type="GO" id="GO:0008685">
    <property type="term" value="F:2-C-methyl-D-erythritol 2,4-cyclodiphosphate synthase activity"/>
    <property type="evidence" value="ECO:0007669"/>
    <property type="project" value="UniProtKB-UniRule"/>
</dbReference>
<organism evidence="10 11">
    <name type="scientific">Stratiformator vulcanicus</name>
    <dbReference type="NCBI Taxonomy" id="2527980"/>
    <lineage>
        <taxon>Bacteria</taxon>
        <taxon>Pseudomonadati</taxon>
        <taxon>Planctomycetota</taxon>
        <taxon>Planctomycetia</taxon>
        <taxon>Planctomycetales</taxon>
        <taxon>Planctomycetaceae</taxon>
        <taxon>Stratiformator</taxon>
    </lineage>
</organism>
<feature type="binding site" evidence="7">
    <location>
        <position position="143"/>
    </location>
    <ligand>
        <name>4-CDP-2-C-methyl-D-erythritol 2-phosphate</name>
        <dbReference type="ChEBI" id="CHEBI:57919"/>
    </ligand>
</feature>
<dbReference type="CDD" id="cd00554">
    <property type="entry name" value="MECDP_synthase"/>
    <property type="match status" value="1"/>
</dbReference>
<dbReference type="GO" id="GO:0046872">
    <property type="term" value="F:metal ion binding"/>
    <property type="evidence" value="ECO:0007669"/>
    <property type="project" value="UniProtKB-KW"/>
</dbReference>
<sequence length="162" mass="17276">MFRVGLGQDCHQLVPGRPLLLGGVVIDHEKGLQGHSDADVLLHAVTDAIIGAVGRGDIGEWFPNTDPSFRGADSRHLLSAVMREVTADGWTVINIDCTINAERPKLSKHKAAIRESIAELVGISAELVNVKAKTGEKVGPVGREEAMTAEAVALLERPDAED</sequence>
<dbReference type="GO" id="GO:0016114">
    <property type="term" value="P:terpenoid biosynthetic process"/>
    <property type="evidence" value="ECO:0007669"/>
    <property type="project" value="InterPro"/>
</dbReference>
<evidence type="ECO:0000313" key="10">
    <source>
        <dbReference type="EMBL" id="QDT38524.1"/>
    </source>
</evidence>
<feature type="binding site" evidence="7">
    <location>
        <begin position="62"/>
        <end position="66"/>
    </location>
    <ligand>
        <name>4-CDP-2-C-methyl-D-erythritol 2-phosphate</name>
        <dbReference type="ChEBI" id="CHEBI:57919"/>
    </ligand>
</feature>
<keyword evidence="11" id="KW-1185">Reference proteome</keyword>
<feature type="binding site" evidence="7">
    <location>
        <position position="11"/>
    </location>
    <ligand>
        <name>a divalent metal cation</name>
        <dbReference type="ChEBI" id="CHEBI:60240"/>
    </ligand>
</feature>
<keyword evidence="6 7" id="KW-0456">Lyase</keyword>
<comment type="catalytic activity">
    <reaction evidence="1 7 8">
        <text>4-CDP-2-C-methyl-D-erythritol 2-phosphate = 2-C-methyl-D-erythritol 2,4-cyclic diphosphate + CMP</text>
        <dbReference type="Rhea" id="RHEA:23864"/>
        <dbReference type="ChEBI" id="CHEBI:57919"/>
        <dbReference type="ChEBI" id="CHEBI:58483"/>
        <dbReference type="ChEBI" id="CHEBI:60377"/>
        <dbReference type="EC" id="4.6.1.12"/>
    </reaction>
</comment>
<dbReference type="NCBIfam" id="TIGR00151">
    <property type="entry name" value="ispF"/>
    <property type="match status" value="1"/>
</dbReference>
<evidence type="ECO:0000256" key="2">
    <source>
        <dbReference type="ARBA" id="ARBA00004709"/>
    </source>
</evidence>
<evidence type="ECO:0000256" key="6">
    <source>
        <dbReference type="ARBA" id="ARBA00023239"/>
    </source>
</evidence>
<reference evidence="10 11" key="1">
    <citation type="submission" date="2019-02" db="EMBL/GenBank/DDBJ databases">
        <title>Deep-cultivation of Planctomycetes and their phenomic and genomic characterization uncovers novel biology.</title>
        <authorList>
            <person name="Wiegand S."/>
            <person name="Jogler M."/>
            <person name="Boedeker C."/>
            <person name="Pinto D."/>
            <person name="Vollmers J."/>
            <person name="Rivas-Marin E."/>
            <person name="Kohn T."/>
            <person name="Peeters S.H."/>
            <person name="Heuer A."/>
            <person name="Rast P."/>
            <person name="Oberbeckmann S."/>
            <person name="Bunk B."/>
            <person name="Jeske O."/>
            <person name="Meyerdierks A."/>
            <person name="Storesund J.E."/>
            <person name="Kallscheuer N."/>
            <person name="Luecker S."/>
            <person name="Lage O.M."/>
            <person name="Pohl T."/>
            <person name="Merkel B.J."/>
            <person name="Hornburger P."/>
            <person name="Mueller R.-W."/>
            <person name="Bruemmer F."/>
            <person name="Labrenz M."/>
            <person name="Spormann A.M."/>
            <person name="Op den Camp H."/>
            <person name="Overmann J."/>
            <person name="Amann R."/>
            <person name="Jetten M.S.M."/>
            <person name="Mascher T."/>
            <person name="Medema M.H."/>
            <person name="Devos D.P."/>
            <person name="Kaster A.-K."/>
            <person name="Ovreas L."/>
            <person name="Rohde M."/>
            <person name="Galperin M.Y."/>
            <person name="Jogler C."/>
        </authorList>
    </citation>
    <scope>NUCLEOTIDE SEQUENCE [LARGE SCALE GENOMIC DNA]</scope>
    <source>
        <strain evidence="10 11">Pan189</strain>
    </source>
</reference>
<feature type="binding site" evidence="7">
    <location>
        <begin position="9"/>
        <end position="11"/>
    </location>
    <ligand>
        <name>4-CDP-2-C-methyl-D-erythritol 2-phosphate</name>
        <dbReference type="ChEBI" id="CHEBI:57919"/>
    </ligand>
</feature>
<comment type="similarity">
    <text evidence="7 8">Belongs to the IspF family.</text>
</comment>
<dbReference type="Pfam" id="PF02542">
    <property type="entry name" value="YgbB"/>
    <property type="match status" value="1"/>
</dbReference>
<protein>
    <recommendedName>
        <fullName evidence="3 7">2-C-methyl-D-erythritol 2,4-cyclodiphosphate synthase</fullName>
        <shortName evidence="7">MECDP-synthase</shortName>
        <shortName evidence="7">MECPP-synthase</shortName>
        <shortName evidence="7">MECPS</shortName>
        <ecNumber evidence="3 7">4.6.1.12</ecNumber>
    </recommendedName>
</protein>
<evidence type="ECO:0000256" key="4">
    <source>
        <dbReference type="ARBA" id="ARBA00022723"/>
    </source>
</evidence>
<keyword evidence="5 7" id="KW-0414">Isoprene biosynthesis</keyword>
<dbReference type="InterPro" id="IPR036571">
    <property type="entry name" value="MECDP_synthase_sf"/>
</dbReference>
<dbReference type="PANTHER" id="PTHR43181:SF1">
    <property type="entry name" value="2-C-METHYL-D-ERYTHRITOL 2,4-CYCLODIPHOSPHATE SYNTHASE, CHLOROPLASTIC"/>
    <property type="match status" value="1"/>
</dbReference>
<comment type="cofactor">
    <cofactor evidence="7">
        <name>a divalent metal cation</name>
        <dbReference type="ChEBI" id="CHEBI:60240"/>
    </cofactor>
    <text evidence="7">Binds 1 divalent metal cation per subunit.</text>
</comment>
<evidence type="ECO:0000256" key="8">
    <source>
        <dbReference type="RuleBase" id="RU004395"/>
    </source>
</evidence>
<dbReference type="UniPathway" id="UPA00056">
    <property type="reaction ID" value="UER00095"/>
</dbReference>
<feature type="site" description="Transition state stabilizer" evidence="7">
    <location>
        <position position="134"/>
    </location>
</feature>
<dbReference type="SUPFAM" id="SSF69765">
    <property type="entry name" value="IpsF-like"/>
    <property type="match status" value="1"/>
</dbReference>
<dbReference type="InterPro" id="IPR003526">
    <property type="entry name" value="MECDP_synthase"/>
</dbReference>
<name>A0A517R3S4_9PLAN</name>
<dbReference type="GO" id="GO:0019288">
    <property type="term" value="P:isopentenyl diphosphate biosynthetic process, methylerythritol 4-phosphate pathway"/>
    <property type="evidence" value="ECO:0007669"/>
    <property type="project" value="UniProtKB-UniRule"/>
</dbReference>